<protein>
    <submittedName>
        <fullName evidence="2">Uncharacterized protein</fullName>
    </submittedName>
</protein>
<accession>A0A1X1A5Y3</accession>
<evidence type="ECO:0000313" key="3">
    <source>
        <dbReference type="Proteomes" id="UP000193675"/>
    </source>
</evidence>
<proteinExistence type="predicted"/>
<keyword evidence="1" id="KW-0472">Membrane</keyword>
<evidence type="ECO:0000256" key="1">
    <source>
        <dbReference type="SAM" id="Phobius"/>
    </source>
</evidence>
<evidence type="ECO:0000313" key="2">
    <source>
        <dbReference type="EMBL" id="ORL67354.1"/>
    </source>
</evidence>
<comment type="caution">
    <text evidence="2">The sequence shown here is derived from an EMBL/GenBank/DDBJ whole genome shotgun (WGS) entry which is preliminary data.</text>
</comment>
<keyword evidence="1" id="KW-1133">Transmembrane helix</keyword>
<dbReference type="EMBL" id="NBWC01000003">
    <property type="protein sequence ID" value="ORL67354.1"/>
    <property type="molecule type" value="Genomic_DNA"/>
</dbReference>
<name>A0A1X1A5Y3_PSEPU</name>
<dbReference type="Proteomes" id="UP000193675">
    <property type="component" value="Unassembled WGS sequence"/>
</dbReference>
<sequence>MKFRTGLFEVLTNDEVSSVHGNFHEIETTHQKSVWLKNLASGQVSHMHLKNSAVPTKPGARIALAFFNGEIIAFKRNEQIPVEDPVDMKAMRNPIKAFLWAGLLALFCSIPWFGYLLGIALGGFALITGYPLVGRYRYFFGNRLFGLFVLLMSVIVWFPVQYIHGDFSALVSVYVKMAVVLMAGFVGFQLYKTSVEKRYLKRAVIELNAAWKGSL</sequence>
<feature type="transmembrane region" description="Helical" evidence="1">
    <location>
        <begin position="145"/>
        <end position="163"/>
    </location>
</feature>
<keyword evidence="1" id="KW-0812">Transmembrane</keyword>
<feature type="transmembrane region" description="Helical" evidence="1">
    <location>
        <begin position="119"/>
        <end position="138"/>
    </location>
</feature>
<dbReference type="RefSeq" id="WP_070086084.1">
    <property type="nucleotide sequence ID" value="NZ_JANHKT010000016.1"/>
</dbReference>
<feature type="transmembrane region" description="Helical" evidence="1">
    <location>
        <begin position="169"/>
        <end position="191"/>
    </location>
</feature>
<gene>
    <name evidence="2" type="ORF">B7H17_03300</name>
</gene>
<organism evidence="2 3">
    <name type="scientific">Pseudomonas putida</name>
    <name type="common">Arthrobacter siderocapsulatus</name>
    <dbReference type="NCBI Taxonomy" id="303"/>
    <lineage>
        <taxon>Bacteria</taxon>
        <taxon>Pseudomonadati</taxon>
        <taxon>Pseudomonadota</taxon>
        <taxon>Gammaproteobacteria</taxon>
        <taxon>Pseudomonadales</taxon>
        <taxon>Pseudomonadaceae</taxon>
        <taxon>Pseudomonas</taxon>
    </lineage>
</organism>
<reference evidence="2 3" key="1">
    <citation type="submission" date="2017-04" db="EMBL/GenBank/DDBJ databases">
        <title>Presence of VIM-2 positive Pseudomonas species in chickens and their surrounding environment.</title>
        <authorList>
            <person name="Zhang R."/>
        </authorList>
    </citation>
    <scope>NUCLEOTIDE SEQUENCE [LARGE SCALE GENOMIC DNA]</scope>
    <source>
        <strain evidence="2 3">DZ-C18</strain>
    </source>
</reference>
<dbReference type="AlphaFoldDB" id="A0A1X1A5Y3"/>
<dbReference type="OrthoDB" id="9968296at2"/>